<reference evidence="3" key="1">
    <citation type="submission" date="2017-09" db="EMBL/GenBank/DDBJ databases">
        <title>Depth-based differentiation of microbial function through sediment-hosted aquifers and enrichment of novel symbionts in the deep terrestrial subsurface.</title>
        <authorList>
            <person name="Probst A.J."/>
            <person name="Ladd B."/>
            <person name="Jarett J.K."/>
            <person name="Geller-Mcgrath D.E."/>
            <person name="Sieber C.M.K."/>
            <person name="Emerson J.B."/>
            <person name="Anantharaman K."/>
            <person name="Thomas B.C."/>
            <person name="Malmstrom R."/>
            <person name="Stieglmeier M."/>
            <person name="Klingl A."/>
            <person name="Woyke T."/>
            <person name="Ryan C.M."/>
            <person name="Banfield J.F."/>
        </authorList>
    </citation>
    <scope>NUCLEOTIDE SEQUENCE [LARGE SCALE GENOMIC DNA]</scope>
</reference>
<comment type="caution">
    <text evidence="2">The sequence shown here is derived from an EMBL/GenBank/DDBJ whole genome shotgun (WGS) entry which is preliminary data.</text>
</comment>
<keyword evidence="1" id="KW-0472">Membrane</keyword>
<proteinExistence type="predicted"/>
<feature type="transmembrane region" description="Helical" evidence="1">
    <location>
        <begin position="56"/>
        <end position="75"/>
    </location>
</feature>
<evidence type="ECO:0000313" key="2">
    <source>
        <dbReference type="EMBL" id="PIU73343.1"/>
    </source>
</evidence>
<evidence type="ECO:0000256" key="1">
    <source>
        <dbReference type="SAM" id="Phobius"/>
    </source>
</evidence>
<sequence length="176" mass="20850">MPSEETEDLREEKVLFEWTAVERAFQRRNRDFWITAVAILVLVGVILIFIKEFFLIIALGSILFLYYVMSTVEPANIKNKLTNRGVYFGEARYEWIDLRRFWFKKSLSSQMLAIETNLRFPRQIALVIKSEDQEKIKEIVIKRIPLLEESPTFVDRLAKKMATMLPLEDRKKDKSQ</sequence>
<protein>
    <recommendedName>
        <fullName evidence="4">DUF5673 domain-containing protein</fullName>
    </recommendedName>
</protein>
<dbReference type="AlphaFoldDB" id="A0A2M7AS17"/>
<accession>A0A2M7AS17</accession>
<evidence type="ECO:0008006" key="4">
    <source>
        <dbReference type="Google" id="ProtNLM"/>
    </source>
</evidence>
<evidence type="ECO:0000313" key="3">
    <source>
        <dbReference type="Proteomes" id="UP000231407"/>
    </source>
</evidence>
<organism evidence="2 3">
    <name type="scientific">Candidatus Shapirobacteria bacterium CG06_land_8_20_14_3_00_40_12</name>
    <dbReference type="NCBI Taxonomy" id="1974881"/>
    <lineage>
        <taxon>Bacteria</taxon>
        <taxon>Candidatus Shapironibacteriota</taxon>
    </lineage>
</organism>
<keyword evidence="1" id="KW-0812">Transmembrane</keyword>
<keyword evidence="1" id="KW-1133">Transmembrane helix</keyword>
<dbReference type="Proteomes" id="UP000231407">
    <property type="component" value="Unassembled WGS sequence"/>
</dbReference>
<name>A0A2M7AS17_9BACT</name>
<gene>
    <name evidence="2" type="ORF">COS78_02830</name>
</gene>
<dbReference type="EMBL" id="PEWA01000037">
    <property type="protein sequence ID" value="PIU73343.1"/>
    <property type="molecule type" value="Genomic_DNA"/>
</dbReference>
<feature type="transmembrane region" description="Helical" evidence="1">
    <location>
        <begin position="32"/>
        <end position="50"/>
    </location>
</feature>